<keyword evidence="11 12" id="KW-0670">Pyruvate</keyword>
<dbReference type="GO" id="GO:0005886">
    <property type="term" value="C:plasma membrane"/>
    <property type="evidence" value="ECO:0007669"/>
    <property type="project" value="UniProtKB-SubCell"/>
</dbReference>
<dbReference type="PANTHER" id="PTHR10067">
    <property type="entry name" value="PHOSPHATIDYLSERINE DECARBOXYLASE"/>
    <property type="match status" value="1"/>
</dbReference>
<evidence type="ECO:0000256" key="2">
    <source>
        <dbReference type="ARBA" id="ARBA00022475"/>
    </source>
</evidence>
<feature type="chain" id="PRO_5023542046" description="Phosphatidylserine decarboxylase alpha chain" evidence="12">
    <location>
        <begin position="214"/>
        <end position="261"/>
    </location>
</feature>
<feature type="modified residue" description="Pyruvic acid (Ser); by autocatalysis" evidence="12">
    <location>
        <position position="214"/>
    </location>
</feature>
<evidence type="ECO:0000256" key="12">
    <source>
        <dbReference type="HAMAP-Rule" id="MF_00662"/>
    </source>
</evidence>
<keyword evidence="14" id="KW-1185">Reference proteome</keyword>
<dbReference type="Pfam" id="PF02666">
    <property type="entry name" value="PS_Dcarbxylase"/>
    <property type="match status" value="1"/>
</dbReference>
<dbReference type="HAMAP" id="MF_00662">
    <property type="entry name" value="PS_decarb_PSD_B_type1"/>
    <property type="match status" value="1"/>
</dbReference>
<dbReference type="InterPro" id="IPR033177">
    <property type="entry name" value="PSD-B"/>
</dbReference>
<evidence type="ECO:0000313" key="13">
    <source>
        <dbReference type="EMBL" id="BBA33438.1"/>
    </source>
</evidence>
<dbReference type="GO" id="GO:0006646">
    <property type="term" value="P:phosphatidylethanolamine biosynthetic process"/>
    <property type="evidence" value="ECO:0007669"/>
    <property type="project" value="UniProtKB-UniRule"/>
</dbReference>
<dbReference type="InterPro" id="IPR003817">
    <property type="entry name" value="PS_Dcarbxylase"/>
</dbReference>
<evidence type="ECO:0000256" key="9">
    <source>
        <dbReference type="ARBA" id="ARBA00023239"/>
    </source>
</evidence>
<comment type="cofactor">
    <cofactor evidence="12">
        <name>pyruvate</name>
        <dbReference type="ChEBI" id="CHEBI:15361"/>
    </cofactor>
    <text evidence="12">Binds 1 pyruvoyl group covalently per subunit.</text>
</comment>
<evidence type="ECO:0000256" key="6">
    <source>
        <dbReference type="ARBA" id="ARBA00023136"/>
    </source>
</evidence>
<dbReference type="NCBIfam" id="TIGR00163">
    <property type="entry name" value="PS_decarb"/>
    <property type="match status" value="1"/>
</dbReference>
<keyword evidence="8 12" id="KW-0594">Phospholipid biosynthesis</keyword>
<sequence>MIRTFIKLYGVDMTQALEPAPAAYGCFNEFFTRALKPNARPIPLDPDTVVCPADGTVSRIGAITEGRIIQAKGKEFSVLELLGGNPDNAEPFTNGRFATIYLSPRDYHRLHMPLGGTLREMIHVPGKLFSVNAATTANVPNLFARNERVIALFDTQIGPMALVLVGAIFVASIETIWHGVVTPPTGKTVRTWDYPANPPVLARGQEMGRFNMGSTVIVLFGDGVVDWDESLQADTIVRMGQTLGRLRAQTAKSSDNRQRTA</sequence>
<keyword evidence="7 12" id="KW-0865">Zymogen</keyword>
<evidence type="ECO:0000256" key="8">
    <source>
        <dbReference type="ARBA" id="ARBA00023209"/>
    </source>
</evidence>
<keyword evidence="5 12" id="KW-0443">Lipid metabolism</keyword>
<evidence type="ECO:0000313" key="14">
    <source>
        <dbReference type="Proteomes" id="UP000266313"/>
    </source>
</evidence>
<evidence type="ECO:0000256" key="3">
    <source>
        <dbReference type="ARBA" id="ARBA00022516"/>
    </source>
</evidence>
<evidence type="ECO:0000256" key="1">
    <source>
        <dbReference type="ARBA" id="ARBA00005189"/>
    </source>
</evidence>
<feature type="site" description="Cleavage (non-hydrolytic); by autocatalysis" evidence="12">
    <location>
        <begin position="213"/>
        <end position="214"/>
    </location>
</feature>
<dbReference type="Proteomes" id="UP000266313">
    <property type="component" value="Chromosome"/>
</dbReference>
<keyword evidence="3 12" id="KW-0444">Lipid biosynthesis</keyword>
<comment type="pathway">
    <text evidence="12">Phospholipid metabolism; phosphatidylethanolamine biosynthesis; phosphatidylethanolamine from CDP-diacylglycerol: step 2/2.</text>
</comment>
<feature type="chain" id="PRO_5023542047" description="Phosphatidylserine decarboxylase beta chain" evidence="12">
    <location>
        <begin position="1"/>
        <end position="213"/>
    </location>
</feature>
<protein>
    <recommendedName>
        <fullName evidence="12">Phosphatidylserine decarboxylase proenzyme</fullName>
        <ecNumber evidence="12">4.1.1.65</ecNumber>
    </recommendedName>
    <component>
        <recommendedName>
            <fullName evidence="12">Phosphatidylserine decarboxylase alpha chain</fullName>
        </recommendedName>
    </component>
    <component>
        <recommendedName>
            <fullName evidence="12">Phosphatidylserine decarboxylase beta chain</fullName>
        </recommendedName>
    </component>
</protein>
<evidence type="ECO:0000256" key="10">
    <source>
        <dbReference type="ARBA" id="ARBA00023264"/>
    </source>
</evidence>
<keyword evidence="10 12" id="KW-1208">Phospholipid metabolism</keyword>
<dbReference type="UniPathway" id="UPA00558">
    <property type="reaction ID" value="UER00616"/>
</dbReference>
<evidence type="ECO:0000256" key="5">
    <source>
        <dbReference type="ARBA" id="ARBA00023098"/>
    </source>
</evidence>
<proteinExistence type="inferred from homology"/>
<comment type="subunit">
    <text evidence="12">Heterodimer of a large membrane-associated beta subunit and a small pyruvoyl-containing alpha subunit.</text>
</comment>
<evidence type="ECO:0000256" key="11">
    <source>
        <dbReference type="ARBA" id="ARBA00023317"/>
    </source>
</evidence>
<dbReference type="EMBL" id="AP017928">
    <property type="protein sequence ID" value="BBA33438.1"/>
    <property type="molecule type" value="Genomic_DNA"/>
</dbReference>
<dbReference type="AlphaFoldDB" id="A0A250KPB6"/>
<comment type="PTM">
    <text evidence="12">Is synthesized initially as an inactive proenzyme. Formation of the active enzyme involves a self-maturation process in which the active site pyruvoyl group is generated from an internal serine residue via an autocatalytic post-translational modification. Two non-identical subunits are generated from the proenzyme in this reaction, and the pyruvate is formed at the N-terminus of the alpha chain, which is derived from the carboxyl end of the proenzyme. The autoendoproteolytic cleavage occurs by a canonical serine protease mechanism, in which the side chain hydroxyl group of the serine supplies its oxygen atom to form the C-terminus of the beta chain, while the remainder of the serine residue undergoes an oxidative deamination to produce ammonia and the pyruvoyl prosthetic group on the alpha chain. During this reaction, the Ser that is part of the protease active site of the proenzyme becomes the pyruvoyl prosthetic group, which constitutes an essential element of the active site of the mature decarboxylase.</text>
</comment>
<dbReference type="InterPro" id="IPR033178">
    <property type="entry name" value="PSD_type1_pro"/>
</dbReference>
<feature type="active site" description="Charge relay system; for autoendoproteolytic cleavage activity" evidence="12">
    <location>
        <position position="54"/>
    </location>
</feature>
<comment type="catalytic activity">
    <reaction evidence="12">
        <text>a 1,2-diacyl-sn-glycero-3-phospho-L-serine + H(+) = a 1,2-diacyl-sn-glycero-3-phosphoethanolamine + CO2</text>
        <dbReference type="Rhea" id="RHEA:20828"/>
        <dbReference type="ChEBI" id="CHEBI:15378"/>
        <dbReference type="ChEBI" id="CHEBI:16526"/>
        <dbReference type="ChEBI" id="CHEBI:57262"/>
        <dbReference type="ChEBI" id="CHEBI:64612"/>
        <dbReference type="EC" id="4.1.1.65"/>
    </reaction>
</comment>
<feature type="active site" description="Charge relay system; for autoendoproteolytic cleavage activity" evidence="12">
    <location>
        <position position="214"/>
    </location>
</feature>
<evidence type="ECO:0000256" key="4">
    <source>
        <dbReference type="ARBA" id="ARBA00022793"/>
    </source>
</evidence>
<reference evidence="13 14" key="1">
    <citation type="submission" date="2016-12" db="EMBL/GenBank/DDBJ databases">
        <title>Genome sequencing of Methylocaldum marinum.</title>
        <authorList>
            <person name="Takeuchi M."/>
            <person name="Kamagata Y."/>
            <person name="Hiraoka S."/>
            <person name="Oshima K."/>
            <person name="Hattori M."/>
            <person name="Iwasaki W."/>
        </authorList>
    </citation>
    <scope>NUCLEOTIDE SEQUENCE [LARGE SCALE GENOMIC DNA]</scope>
    <source>
        <strain evidence="13 14">S8</strain>
    </source>
</reference>
<keyword evidence="9 12" id="KW-0456">Lyase</keyword>
<dbReference type="KEGG" id="mmai:sS8_1478"/>
<evidence type="ECO:0000256" key="7">
    <source>
        <dbReference type="ARBA" id="ARBA00023145"/>
    </source>
</evidence>
<keyword evidence="2 12" id="KW-1003">Cell membrane</keyword>
<comment type="similarity">
    <text evidence="12">Belongs to the phosphatidylserine decarboxylase family. PSD-B subfamily. Prokaryotic type I sub-subfamily.</text>
</comment>
<keyword evidence="6 12" id="KW-0472">Membrane</keyword>
<comment type="subcellular location">
    <subcellularLocation>
        <location evidence="12">Cell membrane</location>
        <topology evidence="12">Peripheral membrane protein</topology>
    </subcellularLocation>
</comment>
<keyword evidence="4 12" id="KW-0210">Decarboxylase</keyword>
<organism evidence="13 14">
    <name type="scientific">Methylocaldum marinum</name>
    <dbReference type="NCBI Taxonomy" id="1432792"/>
    <lineage>
        <taxon>Bacteria</taxon>
        <taxon>Pseudomonadati</taxon>
        <taxon>Pseudomonadota</taxon>
        <taxon>Gammaproteobacteria</taxon>
        <taxon>Methylococcales</taxon>
        <taxon>Methylococcaceae</taxon>
        <taxon>Methylocaldum</taxon>
    </lineage>
</organism>
<comment type="pathway">
    <text evidence="1">Lipid metabolism.</text>
</comment>
<feature type="active site" description="Schiff-base intermediate with substrate; via pyruvic acid; for decarboxylase activity" evidence="12">
    <location>
        <position position="214"/>
    </location>
</feature>
<accession>A0A250KPB6</accession>
<name>A0A250KPB6_9GAMM</name>
<comment type="function">
    <text evidence="12">Catalyzes the formation of phosphatidylethanolamine (PtdEtn) from phosphatidylserine (PtdSer).</text>
</comment>
<dbReference type="PANTHER" id="PTHR10067:SF6">
    <property type="entry name" value="PHOSPHATIDYLSERINE DECARBOXYLASE PROENZYME, MITOCHONDRIAL"/>
    <property type="match status" value="1"/>
</dbReference>
<dbReference type="EC" id="4.1.1.65" evidence="12"/>
<dbReference type="GO" id="GO:0004609">
    <property type="term" value="F:phosphatidylserine decarboxylase activity"/>
    <property type="evidence" value="ECO:0007669"/>
    <property type="project" value="UniProtKB-UniRule"/>
</dbReference>
<feature type="active site" description="Charge relay system; for autoendoproteolytic cleavage activity" evidence="12">
    <location>
        <position position="111"/>
    </location>
</feature>
<gene>
    <name evidence="12" type="primary">psd</name>
    <name evidence="13" type="ORF">sS8_1478</name>
</gene>